<gene>
    <name evidence="2" type="ORF">PIB30_026753</name>
</gene>
<sequence length="91" mass="10182">MQLREADDGESKPTNAKFWRTRRTTGMPGLWRRMRSSGGDEQRRVGDGFGETQTGSAARVPTSSKAQTFYFAERDLLDAAAERNGVVELRT</sequence>
<feature type="compositionally biased region" description="Basic and acidic residues" evidence="1">
    <location>
        <begin position="1"/>
        <end position="11"/>
    </location>
</feature>
<name>A0ABU6WAN7_9FABA</name>
<evidence type="ECO:0000256" key="1">
    <source>
        <dbReference type="SAM" id="MobiDB-lite"/>
    </source>
</evidence>
<evidence type="ECO:0000313" key="3">
    <source>
        <dbReference type="Proteomes" id="UP001341840"/>
    </source>
</evidence>
<protein>
    <submittedName>
        <fullName evidence="2">Uncharacterized protein</fullName>
    </submittedName>
</protein>
<accession>A0ABU6WAN7</accession>
<reference evidence="2 3" key="1">
    <citation type="journal article" date="2023" name="Plants (Basel)">
        <title>Bridging the Gap: Combining Genomics and Transcriptomics Approaches to Understand Stylosanthes scabra, an Orphan Legume from the Brazilian Caatinga.</title>
        <authorList>
            <person name="Ferreira-Neto J.R.C."/>
            <person name="da Silva M.D."/>
            <person name="Binneck E."/>
            <person name="de Melo N.F."/>
            <person name="da Silva R.H."/>
            <person name="de Melo A.L.T.M."/>
            <person name="Pandolfi V."/>
            <person name="Bustamante F.O."/>
            <person name="Brasileiro-Vidal A.C."/>
            <person name="Benko-Iseppon A.M."/>
        </authorList>
    </citation>
    <scope>NUCLEOTIDE SEQUENCE [LARGE SCALE GENOMIC DNA]</scope>
    <source>
        <tissue evidence="2">Leaves</tissue>
    </source>
</reference>
<dbReference type="EMBL" id="JASCZI010181344">
    <property type="protein sequence ID" value="MED6182232.1"/>
    <property type="molecule type" value="Genomic_DNA"/>
</dbReference>
<dbReference type="Proteomes" id="UP001341840">
    <property type="component" value="Unassembled WGS sequence"/>
</dbReference>
<feature type="region of interest" description="Disordered" evidence="1">
    <location>
        <begin position="1"/>
        <end position="61"/>
    </location>
</feature>
<keyword evidence="3" id="KW-1185">Reference proteome</keyword>
<comment type="caution">
    <text evidence="2">The sequence shown here is derived from an EMBL/GenBank/DDBJ whole genome shotgun (WGS) entry which is preliminary data.</text>
</comment>
<feature type="compositionally biased region" description="Polar residues" evidence="1">
    <location>
        <begin position="51"/>
        <end position="61"/>
    </location>
</feature>
<organism evidence="2 3">
    <name type="scientific">Stylosanthes scabra</name>
    <dbReference type="NCBI Taxonomy" id="79078"/>
    <lineage>
        <taxon>Eukaryota</taxon>
        <taxon>Viridiplantae</taxon>
        <taxon>Streptophyta</taxon>
        <taxon>Embryophyta</taxon>
        <taxon>Tracheophyta</taxon>
        <taxon>Spermatophyta</taxon>
        <taxon>Magnoliopsida</taxon>
        <taxon>eudicotyledons</taxon>
        <taxon>Gunneridae</taxon>
        <taxon>Pentapetalae</taxon>
        <taxon>rosids</taxon>
        <taxon>fabids</taxon>
        <taxon>Fabales</taxon>
        <taxon>Fabaceae</taxon>
        <taxon>Papilionoideae</taxon>
        <taxon>50 kb inversion clade</taxon>
        <taxon>dalbergioids sensu lato</taxon>
        <taxon>Dalbergieae</taxon>
        <taxon>Pterocarpus clade</taxon>
        <taxon>Stylosanthes</taxon>
    </lineage>
</organism>
<evidence type="ECO:0000313" key="2">
    <source>
        <dbReference type="EMBL" id="MED6182232.1"/>
    </source>
</evidence>
<proteinExistence type="predicted"/>